<dbReference type="AlphaFoldDB" id="A0A811L4Z0"/>
<proteinExistence type="predicted"/>
<organism evidence="2 3">
    <name type="scientific">Bursaphelenchus okinawaensis</name>
    <dbReference type="NCBI Taxonomy" id="465554"/>
    <lineage>
        <taxon>Eukaryota</taxon>
        <taxon>Metazoa</taxon>
        <taxon>Ecdysozoa</taxon>
        <taxon>Nematoda</taxon>
        <taxon>Chromadorea</taxon>
        <taxon>Rhabditida</taxon>
        <taxon>Tylenchina</taxon>
        <taxon>Tylenchomorpha</taxon>
        <taxon>Aphelenchoidea</taxon>
        <taxon>Aphelenchoididae</taxon>
        <taxon>Bursaphelenchus</taxon>
    </lineage>
</organism>
<dbReference type="Proteomes" id="UP000783686">
    <property type="component" value="Unassembled WGS sequence"/>
</dbReference>
<evidence type="ECO:0000313" key="2">
    <source>
        <dbReference type="EMBL" id="CAD5224236.1"/>
    </source>
</evidence>
<feature type="region of interest" description="Disordered" evidence="1">
    <location>
        <begin position="1"/>
        <end position="31"/>
    </location>
</feature>
<comment type="caution">
    <text evidence="2">The sequence shown here is derived from an EMBL/GenBank/DDBJ whole genome shotgun (WGS) entry which is preliminary data.</text>
</comment>
<keyword evidence="3" id="KW-1185">Reference proteome</keyword>
<evidence type="ECO:0000313" key="3">
    <source>
        <dbReference type="Proteomes" id="UP000614601"/>
    </source>
</evidence>
<name>A0A811L4Z0_9BILA</name>
<gene>
    <name evidence="2" type="ORF">BOKJ2_LOCUS10978</name>
</gene>
<dbReference type="Proteomes" id="UP000614601">
    <property type="component" value="Unassembled WGS sequence"/>
</dbReference>
<sequence length="164" mass="17560">MPRSGLKREEGEPEGHVGQRRARTTRCEASLSSLPPFSPVLAVSIRGTSAPATPAPSCLKHTAKAICGQKKEGETELVRPCGPCLLPACSRMQRPSDPVLFFLEGNSDSDRSWGSRRSTSKGPVGAYEKGTGSAVQTANRRHLNGPRGQHTAKGRRAGGQEMRK</sequence>
<accession>A0A811L4Z0</accession>
<dbReference type="EMBL" id="CAJFCW020000005">
    <property type="protein sequence ID" value="CAG9119761.1"/>
    <property type="molecule type" value="Genomic_DNA"/>
</dbReference>
<dbReference type="EMBL" id="CAJFDH010000005">
    <property type="protein sequence ID" value="CAD5224236.1"/>
    <property type="molecule type" value="Genomic_DNA"/>
</dbReference>
<feature type="region of interest" description="Disordered" evidence="1">
    <location>
        <begin position="103"/>
        <end position="164"/>
    </location>
</feature>
<feature type="compositionally biased region" description="Basic residues" evidence="1">
    <location>
        <begin position="139"/>
        <end position="156"/>
    </location>
</feature>
<evidence type="ECO:0000256" key="1">
    <source>
        <dbReference type="SAM" id="MobiDB-lite"/>
    </source>
</evidence>
<protein>
    <submittedName>
        <fullName evidence="2">Uncharacterized protein</fullName>
    </submittedName>
</protein>
<feature type="compositionally biased region" description="Basic and acidic residues" evidence="1">
    <location>
        <begin position="1"/>
        <end position="17"/>
    </location>
</feature>
<reference evidence="2" key="1">
    <citation type="submission" date="2020-09" db="EMBL/GenBank/DDBJ databases">
        <authorList>
            <person name="Kikuchi T."/>
        </authorList>
    </citation>
    <scope>NUCLEOTIDE SEQUENCE</scope>
    <source>
        <strain evidence="2">SH1</strain>
    </source>
</reference>